<feature type="compositionally biased region" description="Polar residues" evidence="14">
    <location>
        <begin position="1410"/>
        <end position="1432"/>
    </location>
</feature>
<dbReference type="Gene3D" id="3.30.2410.10">
    <property type="entry name" value="Hect, E3 ligase catalytic domain"/>
    <property type="match status" value="1"/>
</dbReference>
<evidence type="ECO:0000256" key="5">
    <source>
        <dbReference type="ARBA" id="ARBA00022448"/>
    </source>
</evidence>
<dbReference type="InterPro" id="IPR000569">
    <property type="entry name" value="HECT_dom"/>
</dbReference>
<keyword evidence="13" id="KW-0175">Coiled coil</keyword>
<comment type="pathway">
    <text evidence="3">Protein modification; protein ubiquitination.</text>
</comment>
<feature type="compositionally biased region" description="Acidic residues" evidence="14">
    <location>
        <begin position="2546"/>
        <end position="2572"/>
    </location>
</feature>
<dbReference type="GO" id="GO:0061630">
    <property type="term" value="F:ubiquitin protein ligase activity"/>
    <property type="evidence" value="ECO:0007669"/>
    <property type="project" value="UniProtKB-EC"/>
</dbReference>
<feature type="compositionally biased region" description="Polar residues" evidence="14">
    <location>
        <begin position="3831"/>
        <end position="3840"/>
    </location>
</feature>
<feature type="region of interest" description="Disordered" evidence="14">
    <location>
        <begin position="2955"/>
        <end position="3014"/>
    </location>
</feature>
<evidence type="ECO:0000259" key="15">
    <source>
        <dbReference type="PROSITE" id="PS50030"/>
    </source>
</evidence>
<evidence type="ECO:0000256" key="6">
    <source>
        <dbReference type="ARBA" id="ARBA00022553"/>
    </source>
</evidence>
<dbReference type="OrthoDB" id="8068875at2759"/>
<dbReference type="EC" id="2.3.2.26" evidence="4"/>
<evidence type="ECO:0000313" key="19">
    <source>
        <dbReference type="Proteomes" id="UP000663879"/>
    </source>
</evidence>
<dbReference type="PROSITE" id="PS50918">
    <property type="entry name" value="WWE"/>
    <property type="match status" value="1"/>
</dbReference>
<evidence type="ECO:0000259" key="16">
    <source>
        <dbReference type="PROSITE" id="PS50237"/>
    </source>
</evidence>
<dbReference type="EMBL" id="CAJNOC010000638">
    <property type="protein sequence ID" value="CAF0785839.1"/>
    <property type="molecule type" value="Genomic_DNA"/>
</dbReference>
<protein>
    <recommendedName>
        <fullName evidence="4">HECT-type E3 ubiquitin transferase</fullName>
        <ecNumber evidence="4">2.3.2.26</ecNumber>
    </recommendedName>
</protein>
<dbReference type="SUPFAM" id="SSF117839">
    <property type="entry name" value="WWE domain"/>
    <property type="match status" value="1"/>
</dbReference>
<dbReference type="FunFam" id="3.30.2160.10:FF:000001">
    <property type="entry name" value="E3 ubiquitin-protein ligase NEDD4-like"/>
    <property type="match status" value="1"/>
</dbReference>
<evidence type="ECO:0000259" key="17">
    <source>
        <dbReference type="PROSITE" id="PS50918"/>
    </source>
</evidence>
<name>A0A813RK95_9BILA</name>
<evidence type="ECO:0000256" key="2">
    <source>
        <dbReference type="ARBA" id="ARBA00004123"/>
    </source>
</evidence>
<comment type="subcellular location">
    <subcellularLocation>
        <location evidence="2">Nucleus</location>
    </subcellularLocation>
</comment>
<feature type="compositionally biased region" description="Low complexity" evidence="14">
    <location>
        <begin position="2985"/>
        <end position="3001"/>
    </location>
</feature>
<keyword evidence="6" id="KW-0597">Phosphoprotein</keyword>
<keyword evidence="9" id="KW-0509">mRNA transport</keyword>
<dbReference type="InterPro" id="IPR018123">
    <property type="entry name" value="WWE-dom_subgr"/>
</dbReference>
<dbReference type="GO" id="GO:0005737">
    <property type="term" value="C:cytoplasm"/>
    <property type="evidence" value="ECO:0007669"/>
    <property type="project" value="TreeGrafter"/>
</dbReference>
<evidence type="ECO:0000256" key="3">
    <source>
        <dbReference type="ARBA" id="ARBA00004906"/>
    </source>
</evidence>
<feature type="region of interest" description="Disordered" evidence="14">
    <location>
        <begin position="3138"/>
        <end position="3159"/>
    </location>
</feature>
<feature type="coiled-coil region" evidence="13">
    <location>
        <begin position="2917"/>
        <end position="2953"/>
    </location>
</feature>
<dbReference type="Gene3D" id="3.30.2160.10">
    <property type="entry name" value="Hect, E3 ligase catalytic domain"/>
    <property type="match status" value="1"/>
</dbReference>
<dbReference type="SMART" id="SM00119">
    <property type="entry name" value="HECTc"/>
    <property type="match status" value="1"/>
</dbReference>
<dbReference type="Gene3D" id="3.30.720.50">
    <property type="match status" value="1"/>
</dbReference>
<evidence type="ECO:0000256" key="10">
    <source>
        <dbReference type="ARBA" id="ARBA00023242"/>
    </source>
</evidence>
<keyword evidence="7" id="KW-0808">Transferase</keyword>
<feature type="compositionally biased region" description="Polar residues" evidence="14">
    <location>
        <begin position="1474"/>
        <end position="1498"/>
    </location>
</feature>
<feature type="domain" description="HECT" evidence="16">
    <location>
        <begin position="4043"/>
        <end position="4379"/>
    </location>
</feature>
<feature type="compositionally biased region" description="Low complexity" evidence="14">
    <location>
        <begin position="745"/>
        <end position="782"/>
    </location>
</feature>
<dbReference type="GO" id="GO:0008270">
    <property type="term" value="F:zinc ion binding"/>
    <property type="evidence" value="ECO:0007669"/>
    <property type="project" value="InterPro"/>
</dbReference>
<dbReference type="Pfam" id="PF06012">
    <property type="entry name" value="DUF908"/>
    <property type="match status" value="1"/>
</dbReference>
<dbReference type="FunFam" id="3.90.1750.10:FF:000003">
    <property type="entry name" value="E3 ubiquitin-protein ligase UPL1"/>
    <property type="match status" value="1"/>
</dbReference>
<organism evidence="18 19">
    <name type="scientific">Brachionus calyciflorus</name>
    <dbReference type="NCBI Taxonomy" id="104777"/>
    <lineage>
        <taxon>Eukaryota</taxon>
        <taxon>Metazoa</taxon>
        <taxon>Spiralia</taxon>
        <taxon>Gnathifera</taxon>
        <taxon>Rotifera</taxon>
        <taxon>Eurotatoria</taxon>
        <taxon>Monogononta</taxon>
        <taxon>Pseudotrocha</taxon>
        <taxon>Ploima</taxon>
        <taxon>Brachionidae</taxon>
        <taxon>Brachionus</taxon>
    </lineage>
</organism>
<dbReference type="Pfam" id="PF00632">
    <property type="entry name" value="HECT"/>
    <property type="match status" value="1"/>
</dbReference>
<dbReference type="PROSITE" id="PS50030">
    <property type="entry name" value="UBA"/>
    <property type="match status" value="1"/>
</dbReference>
<feature type="compositionally biased region" description="Acidic residues" evidence="14">
    <location>
        <begin position="2444"/>
        <end position="2478"/>
    </location>
</feature>
<sequence>MKIDRKFRKTLSEIPNDCKQLIEKLKSCQDNDQLLTELCAIKSWNIGKCELYHWADVLDRFNSILEQSCAHKPEQSWQLACDLPENIKLKTLVLAVLQFTALLIEHSYSRHLYNSIEHLTTLLESTDFLVILSVLNLLYVFSKRSIFINRLSNDKKQALVQRLLYLAESWGGKENGLDLIKCCLYTDLNNFPSSATAVNFEYTVDTSINPSLESKSELSILPLTTPSKTFISKHVKLEKVHLIHENPAVIMEHVLKDHPDIPEDKRVLLYTYIRLAHSFPNYEKRKLFVQTRLQSLSILVYSGAIQEHNNLLYDGLIEELVDVLTVKDTVTPIPPFPEIKAASLKTLTAIIHLEKTIKLTEIIETTQAASYHGLLPTLVRKCVDHLIDPTKEPFPHQFATSLFSFLYHLATYDTGGDALVKCGIMETLLKVVNHNHNSQEFIMFVTRAVRVIDLITNLDMSSFESHNGLVAFINRLEYEVNECRKEQPYVIKVKKPKSEQMEEIQGGTSMETESLLEPEEPVKIGLTCYHQRSALLKSILNFFKKAIADSANNNIPNLGDSIRHMMDNSLPDSLKHIISNADYYGPSLFLLAIDVVQLFIFQEPSQLSQLQENGLTDVILFALLKKNVPATREVLGSLPTVFSALCLNTAGLNAFIESKPFDKLFQVLLSPDYLPAMRRRRNAEQVNGANMNGVSSSSGTASQLGTAMDELMRHQPSLRIEAINSIINLLNRLIEMGKNPNYLCQRQSSNSSQSSSKSTRPSTTTQPQPSTSAQTQNQPTQSEQPAQVQQNENTQQSSDDENNMDDYDNMIVDTDQTKQAPKVQVPIQPESIPLLDYITNIMKFIEAILSHNSTDDHCKEFVKQKGLIPLLEILTLPNLPIDFPSSTACQSVSQVCKAILNLAREGQVVEQALQLLSKLLNKSEKKYDDYILKRRKSRHLTDGSVLLAELAQNDNPQEAVNQSQQTPLLHSICSIHSLIYLLITLGKINQNDVRNIIISKWGSSLGVNVLKDLSKLYSNLIWESSMLLWLCNEEQQQNQLQQLVQIQQLNQMTGEQNQNAVNQLNTLIKQLSSESSVNTFEFNKSDLEKLKMASSHETETMESSETKLPVSYGKLLRPLFNCSSKLGRSLCEMFGLMVKLSAGSWKSTNARRNMISNLNPNTTPSENAINVATSLAEISISGFSTSRFQEEKSETFDLNSLHPKFRLTFYICSTGFTSSILFDEQKRPYHLMIQRFDQLGGLKALFDVFYWAVSLLTENKSEDKDRLQEGTLEFIEAWLQLIQKLVNTKNMLETRYSLSQASTTLFSTNPEIKKVCSFDPIKFLFKIQKEAFQALMCLWDNKSFIIRENYTLSETVLNILCQILVGDSQLQKKLTEQQQQQQQAQTTTNTLASSLRASFQSRDPHFFGLTNPTSTSQPAAPVTNPTPTRQLTPMDQDIISQMIAMGFPAELAQDTVIRGAPDSLEQAVEYCCNQQNQPSTSSTDAARPSNESEPMSNDDNQEQTRKNEDSLTKEKSEPEAKEENYQLDKEILDKFASTMLPGLMKILDNVPDCVYRVCELIVVVVGKYGDEWRDNCLSFILNETLELIRQVSEMYSKQDADKKMDSFIEQRLASRLLLFCLLFEEMQLPCSKIVNSSNLLEKCVSMLQMITNSSLIFKQSAQETTTSTPVWLTSLFILVDLIEKAALSTRRKAAINEQFKSYQRVWKWYEERQNRWIQYAQANNKTIDQAYKNGETSVRIVASRKHYVIHFNTMLQENEETFHKRPVMLSFEKPINQSSDTEMSAVSRPSTPLPTEVVHGLQPAQISAVIESCVELISWPVSDSDCLHAILRLILRLTRQHEYAIEFAARKGPQYILNLTQKNSFMGYASLITLIFRHICEDEKNLRLTMEKAIRLALTGSQVNIAGLQPGSIGARELNNVLRLLGPAICRHPDLFCEVACDILRIIIRREDETIINTSNIQTLEKPIEQQLSNNTAYCLRTVAAKLMPPTSMPDYAKELVIDLLNYLIKSEKRTDNKDTKNKNNSQPLTSKSGVLRILSELVRSYAGCARVVSGHVYKMAEIGEECNALAFLLDNLLASNQTFGDKDCPSLCRLLIVALASCNHCLESQNALVQEVKLALNRAVNLPESNDKHIKIQAFASIINTMIETCPPIHNPSQQQQQQQQNNQQSLSLVNNMMKIMHKKGLINDLARVPLYMDLSCSKSIETINTILKPLETMTKTLNISARKGFGPKPVERIVQTVQPIIVSEPEPAREVIQVAENEREITAQHTGVTTDITGLNLAEHDVVSDASGSVLASETNRQEEANISNVDLNMTEMEPQQTLPQDVDMLPSSTHHHRRELEERAFDRVIEAFENEEDEVSESDSDSEYESQDRIIHIEADNDGNQIHIEIGHGDDDDEDEDDEEDALGLPGSAHEILNNSSGESDNESENETDFNNRENNENDEDDEDDEEEETEVIETDEEDDDEDIIEEEIVEGSDGRSAESDLSEDEQNASNRNQEENLDAQTHQDGGVIMDVGGVLTTNDENTVGSRQRRRRRHRHHEEDEEENETDYESEDEDLDEDMDLDEEGEIQHGEQIIEEDEDENEENDEDDEDEDEDEEEEADEENEDEEESEYFDAYNQMLDFINDENGENGEEDEFLTHIENLWQNHGGGNQPNHIVFGSGNTIGISSNTDGTVPPHPLSVSAVHPLLVNHSESTTQITQPVSTSSGFQVTGLQLPTTTLPNIGSSISPILRTMRQLQQQGGTRAGRISRFVLPPIQLQSTSQTNITQPTTTTPAIRAPTLPYNTLNEILQGFENPASALQPSVFTAPTTGNIMEFLTGTTTTQPTAPAPSTSVNAAASNTALANMNNPEFLVNLNSYNNDGFGENIGNGTTNLYIIRTPLARWNEECTVLDSHSMHNAILLNKPKIMEALEKYRNDELNEKREKKLKEEREKLKKQAETRQEAELVQQTEIDNQNQVEVSSNNNPQGETNRMEEEPIENTTEPTPIEQPTVQPVEPTPPPAPVEQAPPAMTYESEVDREAVTNFMANFVGTTCSIFTLSSSDERRIAIEALRMAEQPRASLELQAATSDETQYPQNYVFLDGHVVEIPSGIDPSFLSALPDSLRREVIMEQLRILGIDIRNRPIPQTIQATTTATTTTPAQPEATSQQTTSNNVEINPEFLAALPPQIQEELLTQQRIEQQARQAASTAQGEGTSGQATATPAEDDNAAFMRTLPASLRQAILFDMDHSQISALPEDLATEARALQQQHREREIDLFAAAHRTGRVGGNGNSYISSLGRGYRITSNRGLEGIYNVASSLLNDTYVYGGGQSRDLNRLRRNLRHLNEADIFFGSSTTPTTQVEKTKTGRQLLDHESIACLLVLLFIDDPRMHMTKLHRVVRNLCIHSPSRTWIIKALLCILEKVSGKPENNNIQEIHDSKQTPSRSSKQLTKSPGSSKENQIVSYQPSWLTMSIDGAFGSKTNVFTILKSNSNSKKLSSSKLTPSQETEKNIPSILINQQACPAILKQILEILSTLARVANFNFFPRGPMAKDQPAQSGKAHAASKSHFWDIVVKLDQSKNKHSKLSQTSSQMNQIISEFDSDLDFNVENSPLARLMSALDYPVLKNNPNLMDKMFTCLSYASSGIPQMDLKNLKQETEEYLNNQALLSKQIELVVNVLKKKLCTQDGLQQAYTLLNNLSKINSATRNLILKHLLKGTRELGLAVCKEIETLLDEAIKYNQTVASAQPIVTGDESMDSATNPTTSLLASYTTRPSGSSTQQNLIDSYSNLVISSPKTKQTRELQLPSMSVLVEKNSNQKFFVRLIRLIISLRETIEKEAKKKRSQVSTDAQTPQEPIESLPRLSTELDLDELWDKLSECLTTLKSLSDPYAVLILQQTVEGFFYVHATRKDKDETRKREKETKETQLSHLDTETAPMSPHTSDLVKEPKTDIEAIIESIGTETSPDTKKFLEFALTHRTVLNHILRQTSNNLSEEPYSVLVDFTRMHTHILDFDVKRRFFRQELDKLKDSIRGVDLAIHVRRNHVFDDSFRELNRRSPDDWKHRFYIVFEGEEGQDAGGLLREWYMIISKEIFNPDYALFMINPGDRVTYMPNPSSHCNPNHLSYFKFIGHIIAKAIFDNKFLDCYFTRAFYKHILGVPVKYTDMESVDNEFYKNLVSILESDIESFGIDLYFTIDINEFGVTQSRDLKPNGKNIKVTNEDKQEYVRLVCQEKMIGSIRQQVSAFLQGFYEIIPKSLISIFNEQELELLISGLPEIDLEDLRRNTEYHKYNSNSLQIQWFWRALKSFDKEDQAKFLQFVTGTSKVPLQGFAKLEGMNGPQKFQIHRDDRDTSRLPCAHTCFNQLDLPAYEDFEKLKSMLLMAIRECSTGFGLA</sequence>
<feature type="region of interest" description="Disordered" evidence="14">
    <location>
        <begin position="3416"/>
        <end position="3447"/>
    </location>
</feature>
<dbReference type="Proteomes" id="UP000663879">
    <property type="component" value="Unassembled WGS sequence"/>
</dbReference>
<dbReference type="CDD" id="cd00078">
    <property type="entry name" value="HECTc"/>
    <property type="match status" value="1"/>
</dbReference>
<feature type="compositionally biased region" description="Basic residues" evidence="14">
    <location>
        <begin position="2534"/>
        <end position="2543"/>
    </location>
</feature>
<dbReference type="Gene3D" id="3.90.1750.10">
    <property type="entry name" value="Hect, E3 ligase catalytic domains"/>
    <property type="match status" value="1"/>
</dbReference>
<dbReference type="Pfam" id="PF06025">
    <property type="entry name" value="DUF913"/>
    <property type="match status" value="1"/>
</dbReference>
<evidence type="ECO:0000256" key="14">
    <source>
        <dbReference type="SAM" id="MobiDB-lite"/>
    </source>
</evidence>
<dbReference type="PROSITE" id="PS50237">
    <property type="entry name" value="HECT"/>
    <property type="match status" value="1"/>
</dbReference>
<feature type="domain" description="WWE" evidence="17">
    <location>
        <begin position="1692"/>
        <end position="1769"/>
    </location>
</feature>
<feature type="region of interest" description="Disordered" evidence="14">
    <location>
        <begin position="2381"/>
        <end position="2617"/>
    </location>
</feature>
<evidence type="ECO:0000256" key="13">
    <source>
        <dbReference type="SAM" id="Coils"/>
    </source>
</evidence>
<dbReference type="Pfam" id="PF14377">
    <property type="entry name" value="UBM"/>
    <property type="match status" value="3"/>
</dbReference>
<dbReference type="InterPro" id="IPR050409">
    <property type="entry name" value="E3_ubiq-protein_ligase"/>
</dbReference>
<evidence type="ECO:0000256" key="12">
    <source>
        <dbReference type="PROSITE-ProRule" id="PRU00104"/>
    </source>
</evidence>
<feature type="compositionally biased region" description="Acidic residues" evidence="14">
    <location>
        <begin position="2397"/>
        <end position="2409"/>
    </location>
</feature>
<dbReference type="InterPro" id="IPR010309">
    <property type="entry name" value="E3_Ub_ligase_DUF908"/>
</dbReference>
<evidence type="ECO:0000256" key="8">
    <source>
        <dbReference type="ARBA" id="ARBA00022786"/>
    </source>
</evidence>
<feature type="compositionally biased region" description="Acidic residues" evidence="14">
    <location>
        <begin position="2580"/>
        <end position="2617"/>
    </location>
</feature>
<evidence type="ECO:0000256" key="4">
    <source>
        <dbReference type="ARBA" id="ARBA00012485"/>
    </source>
</evidence>
<dbReference type="Pfam" id="PF02825">
    <property type="entry name" value="WWE"/>
    <property type="match status" value="1"/>
</dbReference>
<comment type="similarity">
    <text evidence="11">Belongs to the UPL family. TOM1/PTR1 subfamily.</text>
</comment>
<feature type="region of interest" description="Disordered" evidence="14">
    <location>
        <begin position="3825"/>
        <end position="3847"/>
    </location>
</feature>
<feature type="compositionally biased region" description="Polar residues" evidence="14">
    <location>
        <begin position="2523"/>
        <end position="2533"/>
    </location>
</feature>
<dbReference type="SUPFAM" id="SSF56204">
    <property type="entry name" value="Hect, E3 ligase catalytic domain"/>
    <property type="match status" value="1"/>
</dbReference>
<feature type="compositionally biased region" description="Polar residues" evidence="14">
    <location>
        <begin position="783"/>
        <end position="797"/>
    </location>
</feature>
<evidence type="ECO:0000256" key="1">
    <source>
        <dbReference type="ARBA" id="ARBA00000885"/>
    </source>
</evidence>
<dbReference type="GO" id="GO:0000209">
    <property type="term" value="P:protein polyubiquitination"/>
    <property type="evidence" value="ECO:0007669"/>
    <property type="project" value="TreeGrafter"/>
</dbReference>
<accession>A0A813RK95</accession>
<keyword evidence="10" id="KW-0539">Nucleus</keyword>
<keyword evidence="8 12" id="KW-0833">Ubl conjugation pathway</keyword>
<feature type="active site" description="Glycyl thioester intermediate" evidence="12">
    <location>
        <position position="4346"/>
    </location>
</feature>
<dbReference type="InterPro" id="IPR035983">
    <property type="entry name" value="Hect_E3_ubiquitin_ligase"/>
</dbReference>
<evidence type="ECO:0000313" key="18">
    <source>
        <dbReference type="EMBL" id="CAF0785839.1"/>
    </source>
</evidence>
<dbReference type="InterPro" id="IPR025527">
    <property type="entry name" value="HUWE1/Rev1_UBM"/>
</dbReference>
<comment type="caution">
    <text evidence="18">The sequence shown here is derived from an EMBL/GenBank/DDBJ whole genome shotgun (WGS) entry which is preliminary data.</text>
</comment>
<dbReference type="GO" id="GO:0051028">
    <property type="term" value="P:mRNA transport"/>
    <property type="evidence" value="ECO:0007669"/>
    <property type="project" value="UniProtKB-KW"/>
</dbReference>
<reference evidence="18" key="1">
    <citation type="submission" date="2021-02" db="EMBL/GenBank/DDBJ databases">
        <authorList>
            <person name="Nowell W R."/>
        </authorList>
    </citation>
    <scope>NUCLEOTIDE SEQUENCE</scope>
    <source>
        <strain evidence="18">Ploen Becks lab</strain>
    </source>
</reference>
<proteinExistence type="inferred from homology"/>
<evidence type="ECO:0000256" key="7">
    <source>
        <dbReference type="ARBA" id="ARBA00022679"/>
    </source>
</evidence>
<feature type="compositionally biased region" description="Acidic residues" evidence="14">
    <location>
        <begin position="798"/>
        <end position="808"/>
    </location>
</feature>
<feature type="region of interest" description="Disordered" evidence="14">
    <location>
        <begin position="3899"/>
        <end position="3931"/>
    </location>
</feature>
<dbReference type="InterPro" id="IPR037197">
    <property type="entry name" value="WWE_dom_sf"/>
</dbReference>
<evidence type="ECO:0000256" key="11">
    <source>
        <dbReference type="ARBA" id="ARBA00034494"/>
    </source>
</evidence>
<dbReference type="InterPro" id="IPR004170">
    <property type="entry name" value="WWE_dom"/>
</dbReference>
<feature type="region of interest" description="Disordered" evidence="14">
    <location>
        <begin position="744"/>
        <end position="808"/>
    </location>
</feature>
<dbReference type="InterPro" id="IPR015940">
    <property type="entry name" value="UBA"/>
</dbReference>
<feature type="region of interest" description="Disordered" evidence="14">
    <location>
        <begin position="3185"/>
        <end position="3212"/>
    </location>
</feature>
<feature type="compositionally biased region" description="Basic and acidic residues" evidence="14">
    <location>
        <begin position="1502"/>
        <end position="1524"/>
    </location>
</feature>
<feature type="region of interest" description="Disordered" evidence="14">
    <location>
        <begin position="1474"/>
        <end position="1524"/>
    </location>
</feature>
<dbReference type="UniPathway" id="UPA00143"/>
<gene>
    <name evidence="18" type="ORF">OXX778_LOCUS5711</name>
</gene>
<dbReference type="SMART" id="SM00678">
    <property type="entry name" value="WWE"/>
    <property type="match status" value="1"/>
</dbReference>
<feature type="compositionally biased region" description="Basic and acidic residues" evidence="14">
    <location>
        <begin position="3899"/>
        <end position="3918"/>
    </location>
</feature>
<feature type="domain" description="UBA" evidence="15">
    <location>
        <begin position="1433"/>
        <end position="1474"/>
    </location>
</feature>
<keyword evidence="19" id="KW-1185">Reference proteome</keyword>
<comment type="catalytic activity">
    <reaction evidence="1">
        <text>S-ubiquitinyl-[E2 ubiquitin-conjugating enzyme]-L-cysteine + [acceptor protein]-L-lysine = [E2 ubiquitin-conjugating enzyme]-L-cysteine + N(6)-ubiquitinyl-[acceptor protein]-L-lysine.</text>
        <dbReference type="EC" id="2.3.2.26"/>
    </reaction>
</comment>
<feature type="compositionally biased region" description="Polar residues" evidence="14">
    <location>
        <begin position="3427"/>
        <end position="3447"/>
    </location>
</feature>
<dbReference type="PANTHER" id="PTHR11254">
    <property type="entry name" value="HECT DOMAIN UBIQUITIN-PROTEIN LIGASE"/>
    <property type="match status" value="1"/>
</dbReference>
<dbReference type="PANTHER" id="PTHR11254:SF67">
    <property type="entry name" value="E3 UBIQUITIN-PROTEIN LIGASE HUWE1"/>
    <property type="match status" value="1"/>
</dbReference>
<feature type="region of interest" description="Disordered" evidence="14">
    <location>
        <begin position="1406"/>
        <end position="1432"/>
    </location>
</feature>
<feature type="compositionally biased region" description="Low complexity" evidence="14">
    <location>
        <begin position="3138"/>
        <end position="3158"/>
    </location>
</feature>
<dbReference type="GO" id="GO:0006511">
    <property type="term" value="P:ubiquitin-dependent protein catabolic process"/>
    <property type="evidence" value="ECO:0007669"/>
    <property type="project" value="TreeGrafter"/>
</dbReference>
<dbReference type="GO" id="GO:0005634">
    <property type="term" value="C:nucleus"/>
    <property type="evidence" value="ECO:0007669"/>
    <property type="project" value="UniProtKB-SubCell"/>
</dbReference>
<keyword evidence="5" id="KW-0813">Transport</keyword>
<dbReference type="FunFam" id="3.30.2410.10:FF:000004">
    <property type="entry name" value="E3 ubiquitin-protein ligase HUWE1, variant"/>
    <property type="match status" value="1"/>
</dbReference>
<dbReference type="InterPro" id="IPR010314">
    <property type="entry name" value="E3_Ub_ligase_DUF913"/>
</dbReference>
<feature type="compositionally biased region" description="Low complexity" evidence="14">
    <location>
        <begin position="2960"/>
        <end position="2971"/>
    </location>
</feature>
<evidence type="ECO:0000256" key="9">
    <source>
        <dbReference type="ARBA" id="ARBA00022816"/>
    </source>
</evidence>
<feature type="compositionally biased region" description="Polar residues" evidence="14">
    <location>
        <begin position="3194"/>
        <end position="3207"/>
    </location>
</feature>